<evidence type="ECO:0000313" key="2">
    <source>
        <dbReference type="Proteomes" id="UP001173223"/>
    </source>
</evidence>
<protein>
    <submittedName>
        <fullName evidence="1">Regulator</fullName>
    </submittedName>
</protein>
<dbReference type="EMBL" id="JAMGTK010000027">
    <property type="protein sequence ID" value="MDK4512866.1"/>
    <property type="molecule type" value="Genomic_DNA"/>
</dbReference>
<proteinExistence type="predicted"/>
<gene>
    <name evidence="1" type="ORF">MWG07_11465</name>
</gene>
<organism evidence="1 2">
    <name type="scientific">Fusobacterium necrophorum</name>
    <dbReference type="NCBI Taxonomy" id="859"/>
    <lineage>
        <taxon>Bacteria</taxon>
        <taxon>Fusobacteriati</taxon>
        <taxon>Fusobacteriota</taxon>
        <taxon>Fusobacteriia</taxon>
        <taxon>Fusobacteriales</taxon>
        <taxon>Fusobacteriaceae</taxon>
        <taxon>Fusobacterium</taxon>
    </lineage>
</organism>
<comment type="caution">
    <text evidence="1">The sequence shown here is derived from an EMBL/GenBank/DDBJ whole genome shotgun (WGS) entry which is preliminary data.</text>
</comment>
<dbReference type="Proteomes" id="UP001173223">
    <property type="component" value="Unassembled WGS sequence"/>
</dbReference>
<name>A0AAW6WDR3_9FUSO</name>
<reference evidence="1" key="1">
    <citation type="journal article" date="2022" name="Gene">
        <title>A genome-led study on the pathogenesis of Fusobacterium necrophorum infections.</title>
        <authorList>
            <person name="Thapa G."/>
            <person name="Jayal A."/>
            <person name="Sikazwe E."/>
            <person name="Perry T."/>
            <person name="Mohammed Al Balushi A."/>
            <person name="Livingstone P."/>
        </authorList>
    </citation>
    <scope>NUCLEOTIDE SEQUENCE</scope>
    <source>
        <strain evidence="1">BRON_8</strain>
    </source>
</reference>
<sequence length="124" mass="14264">MIVTVEDLLGQAKKREDKKTFKVYVTELDREIECNPISRKEYLDIVFSGTKDEDSEIIYNSCPIFRNDDLIRKLKCELNPVEVVDKVLSASSIYALTKLILQQSEIENGAISKYVKLMESDIKN</sequence>
<dbReference type="AlphaFoldDB" id="A0AAW6WDR3"/>
<evidence type="ECO:0000313" key="1">
    <source>
        <dbReference type="EMBL" id="MDK4512866.1"/>
    </source>
</evidence>
<accession>A0AAW6WDR3</accession>
<dbReference type="RefSeq" id="WP_005958356.1">
    <property type="nucleotide sequence ID" value="NZ_FMXX01000046.1"/>
</dbReference>
<keyword evidence="2" id="KW-1185">Reference proteome</keyword>
<reference evidence="1" key="2">
    <citation type="submission" date="2022-04" db="EMBL/GenBank/DDBJ databases">
        <authorList>
            <person name="Livingstone P.G."/>
        </authorList>
    </citation>
    <scope>NUCLEOTIDE SEQUENCE</scope>
    <source>
        <strain evidence="1">BRON_8</strain>
    </source>
</reference>